<dbReference type="KEGG" id="aba:Acid345_0887"/>
<keyword evidence="6" id="KW-1185">Reference proteome</keyword>
<feature type="domain" description="NusG-like N-terminal" evidence="4">
    <location>
        <begin position="11"/>
        <end position="109"/>
    </location>
</feature>
<dbReference type="Gene3D" id="3.30.70.940">
    <property type="entry name" value="NusG, N-terminal domain"/>
    <property type="match status" value="1"/>
</dbReference>
<dbReference type="GO" id="GO:0006354">
    <property type="term" value="P:DNA-templated transcription elongation"/>
    <property type="evidence" value="ECO:0007669"/>
    <property type="project" value="InterPro"/>
</dbReference>
<sequence>MLESKCNGYDELHWFAVQTRHRHEKRVAERLRQSEIETFLPIHRAVHRWKNGINAEVNLPLFPGYLFTRLRGSQRIPLLREPGVIAIAASSNSPTPIGDNEIAQLRLVAESVKAEPHPFLAIGQQVKVVAGPLFGMEGILIRKKSEYRVVVSVKIIMRSVAVDVSELEIEPVRTSHLRWEEA</sequence>
<dbReference type="SUPFAM" id="SSF82679">
    <property type="entry name" value="N-utilization substance G protein NusG, N-terminal domain"/>
    <property type="match status" value="1"/>
</dbReference>
<evidence type="ECO:0000259" key="4">
    <source>
        <dbReference type="SMART" id="SM00738"/>
    </source>
</evidence>
<proteinExistence type="predicted"/>
<name>Q1ITB0_KORVE</name>
<dbReference type="Pfam" id="PF02357">
    <property type="entry name" value="NusG"/>
    <property type="match status" value="1"/>
</dbReference>
<evidence type="ECO:0000256" key="2">
    <source>
        <dbReference type="ARBA" id="ARBA00023015"/>
    </source>
</evidence>
<dbReference type="AlphaFoldDB" id="Q1ITB0"/>
<dbReference type="Proteomes" id="UP000002432">
    <property type="component" value="Chromosome"/>
</dbReference>
<dbReference type="HOGENOM" id="CLU_067287_5_1_0"/>
<dbReference type="InterPro" id="IPR006645">
    <property type="entry name" value="NGN-like_dom"/>
</dbReference>
<evidence type="ECO:0000256" key="3">
    <source>
        <dbReference type="ARBA" id="ARBA00023163"/>
    </source>
</evidence>
<dbReference type="CDD" id="cd09893">
    <property type="entry name" value="NGN_SP_TaA"/>
    <property type="match status" value="1"/>
</dbReference>
<keyword evidence="1" id="KW-0889">Transcription antitermination</keyword>
<accession>Q1ITB0</accession>
<dbReference type="SUPFAM" id="SSF50104">
    <property type="entry name" value="Translation proteins SH3-like domain"/>
    <property type="match status" value="1"/>
</dbReference>
<dbReference type="PANTHER" id="PTHR30265">
    <property type="entry name" value="RHO-INTERACTING TRANSCRIPTION TERMINATION FACTOR NUSG"/>
    <property type="match status" value="1"/>
</dbReference>
<dbReference type="EnsemblBacteria" id="ABF39890">
    <property type="protein sequence ID" value="ABF39890"/>
    <property type="gene ID" value="Acid345_0887"/>
</dbReference>
<dbReference type="InterPro" id="IPR036735">
    <property type="entry name" value="NGN_dom_sf"/>
</dbReference>
<dbReference type="eggNOG" id="COG0250">
    <property type="taxonomic scope" value="Bacteria"/>
</dbReference>
<dbReference type="GO" id="GO:0031564">
    <property type="term" value="P:transcription antitermination"/>
    <property type="evidence" value="ECO:0007669"/>
    <property type="project" value="UniProtKB-KW"/>
</dbReference>
<dbReference type="EMBL" id="CP000360">
    <property type="protein sequence ID" value="ABF39890.1"/>
    <property type="molecule type" value="Genomic_DNA"/>
</dbReference>
<keyword evidence="3" id="KW-0804">Transcription</keyword>
<reference evidence="5 6" key="1">
    <citation type="journal article" date="2009" name="Appl. Environ. Microbiol.">
        <title>Three genomes from the phylum Acidobacteria provide insight into the lifestyles of these microorganisms in soils.</title>
        <authorList>
            <person name="Ward N.L."/>
            <person name="Challacombe J.F."/>
            <person name="Janssen P.H."/>
            <person name="Henrissat B."/>
            <person name="Coutinho P.M."/>
            <person name="Wu M."/>
            <person name="Xie G."/>
            <person name="Haft D.H."/>
            <person name="Sait M."/>
            <person name="Badger J."/>
            <person name="Barabote R.D."/>
            <person name="Bradley B."/>
            <person name="Brettin T.S."/>
            <person name="Brinkac L.M."/>
            <person name="Bruce D."/>
            <person name="Creasy T."/>
            <person name="Daugherty S.C."/>
            <person name="Davidsen T.M."/>
            <person name="DeBoy R.T."/>
            <person name="Detter J.C."/>
            <person name="Dodson R.J."/>
            <person name="Durkin A.S."/>
            <person name="Ganapathy A."/>
            <person name="Gwinn-Giglio M."/>
            <person name="Han C.S."/>
            <person name="Khouri H."/>
            <person name="Kiss H."/>
            <person name="Kothari S.P."/>
            <person name="Madupu R."/>
            <person name="Nelson K.E."/>
            <person name="Nelson W.C."/>
            <person name="Paulsen I."/>
            <person name="Penn K."/>
            <person name="Ren Q."/>
            <person name="Rosovitz M.J."/>
            <person name="Selengut J.D."/>
            <person name="Shrivastava S."/>
            <person name="Sullivan S.A."/>
            <person name="Tapia R."/>
            <person name="Thompson L.S."/>
            <person name="Watkins K.L."/>
            <person name="Yang Q."/>
            <person name="Yu C."/>
            <person name="Zafar N."/>
            <person name="Zhou L."/>
            <person name="Kuske C.R."/>
        </authorList>
    </citation>
    <scope>NUCLEOTIDE SEQUENCE [LARGE SCALE GENOMIC DNA]</scope>
    <source>
        <strain evidence="5 6">Ellin345</strain>
    </source>
</reference>
<evidence type="ECO:0000313" key="6">
    <source>
        <dbReference type="Proteomes" id="UP000002432"/>
    </source>
</evidence>
<dbReference type="SMART" id="SM00738">
    <property type="entry name" value="NGN"/>
    <property type="match status" value="1"/>
</dbReference>
<dbReference type="STRING" id="204669.Acid345_0887"/>
<dbReference type="PANTHER" id="PTHR30265:SF4">
    <property type="entry name" value="KOW MOTIF FAMILY PROTEIN, EXPRESSED"/>
    <property type="match status" value="1"/>
</dbReference>
<dbReference type="NCBIfam" id="NF033644">
    <property type="entry name" value="antiterm_UpxY"/>
    <property type="match status" value="1"/>
</dbReference>
<protein>
    <submittedName>
        <fullName evidence="5">Transcription antitermination protein nusG</fullName>
    </submittedName>
</protein>
<evidence type="ECO:0000256" key="1">
    <source>
        <dbReference type="ARBA" id="ARBA00022814"/>
    </source>
</evidence>
<keyword evidence="2" id="KW-0805">Transcription regulation</keyword>
<organism evidence="5 6">
    <name type="scientific">Koribacter versatilis (strain Ellin345)</name>
    <dbReference type="NCBI Taxonomy" id="204669"/>
    <lineage>
        <taxon>Bacteria</taxon>
        <taxon>Pseudomonadati</taxon>
        <taxon>Acidobacteriota</taxon>
        <taxon>Terriglobia</taxon>
        <taxon>Terriglobales</taxon>
        <taxon>Candidatus Korobacteraceae</taxon>
        <taxon>Candidatus Korobacter</taxon>
    </lineage>
</organism>
<evidence type="ECO:0000313" key="5">
    <source>
        <dbReference type="EMBL" id="ABF39890.1"/>
    </source>
</evidence>
<dbReference type="InterPro" id="IPR008991">
    <property type="entry name" value="Translation_prot_SH3-like_sf"/>
</dbReference>
<dbReference type="InterPro" id="IPR043425">
    <property type="entry name" value="NusG-like"/>
</dbReference>
<dbReference type="RefSeq" id="WP_011521692.1">
    <property type="nucleotide sequence ID" value="NC_008009.1"/>
</dbReference>
<gene>
    <name evidence="5" type="ordered locus">Acid345_0887</name>
</gene>